<organism evidence="4 5">
    <name type="scientific">Halosegnis rubeus</name>
    <dbReference type="NCBI Taxonomy" id="2212850"/>
    <lineage>
        <taxon>Archaea</taxon>
        <taxon>Methanobacteriati</taxon>
        <taxon>Methanobacteriota</taxon>
        <taxon>Stenosarchaea group</taxon>
        <taxon>Halobacteria</taxon>
        <taxon>Halobacteriales</taxon>
        <taxon>Natronomonadaceae</taxon>
        <taxon>Halosegnis</taxon>
    </lineage>
</organism>
<dbReference type="Proteomes" id="UP000326207">
    <property type="component" value="Unassembled WGS sequence"/>
</dbReference>
<feature type="domain" description="DUF7344" evidence="3">
    <location>
        <begin position="29"/>
        <end position="107"/>
    </location>
</feature>
<dbReference type="AlphaFoldDB" id="A0A5N5ULS1"/>
<feature type="transmembrane region" description="Helical" evidence="2">
    <location>
        <begin position="160"/>
        <end position="179"/>
    </location>
</feature>
<name>A0A5N5ULS1_9EURY</name>
<reference evidence="4 5" key="1">
    <citation type="submission" date="2019-10" db="EMBL/GenBank/DDBJ databases">
        <title>Unraveling microbial dark matter from salterns through culturing: the case of the genus Halosegnis.</title>
        <authorList>
            <person name="Duran-Viseras A."/>
            <person name="Andrei A.-S."/>
            <person name="Vera-Gargallo B."/>
            <person name="Ghai R."/>
            <person name="Sanchez-Porro C."/>
            <person name="Ventosa A."/>
        </authorList>
    </citation>
    <scope>NUCLEOTIDE SEQUENCE [LARGE SCALE GENOMIC DNA]</scope>
    <source>
        <strain evidence="4 5">F19-13</strain>
    </source>
</reference>
<proteinExistence type="predicted"/>
<keyword evidence="2" id="KW-1133">Transmembrane helix</keyword>
<protein>
    <recommendedName>
        <fullName evidence="3">DUF7344 domain-containing protein</fullName>
    </recommendedName>
</protein>
<gene>
    <name evidence="4" type="ORF">DP108_05090</name>
</gene>
<keyword evidence="2" id="KW-0472">Membrane</keyword>
<evidence type="ECO:0000259" key="3">
    <source>
        <dbReference type="Pfam" id="PF24035"/>
    </source>
</evidence>
<evidence type="ECO:0000256" key="1">
    <source>
        <dbReference type="SAM" id="MobiDB-lite"/>
    </source>
</evidence>
<feature type="region of interest" description="Disordered" evidence="1">
    <location>
        <begin position="1"/>
        <end position="26"/>
    </location>
</feature>
<dbReference type="Pfam" id="PF24035">
    <property type="entry name" value="DUF7344"/>
    <property type="match status" value="1"/>
</dbReference>
<dbReference type="EMBL" id="QMDY01000002">
    <property type="protein sequence ID" value="KAB7519475.1"/>
    <property type="molecule type" value="Genomic_DNA"/>
</dbReference>
<dbReference type="Gene3D" id="1.10.10.10">
    <property type="entry name" value="Winged helix-like DNA-binding domain superfamily/Winged helix DNA-binding domain"/>
    <property type="match status" value="1"/>
</dbReference>
<keyword evidence="2" id="KW-0812">Transmembrane</keyword>
<comment type="caution">
    <text evidence="4">The sequence shown here is derived from an EMBL/GenBank/DDBJ whole genome shotgun (WGS) entry which is preliminary data.</text>
</comment>
<evidence type="ECO:0000313" key="4">
    <source>
        <dbReference type="EMBL" id="KAB7519475.1"/>
    </source>
</evidence>
<evidence type="ECO:0000313" key="5">
    <source>
        <dbReference type="Proteomes" id="UP000326207"/>
    </source>
</evidence>
<dbReference type="InterPro" id="IPR036388">
    <property type="entry name" value="WH-like_DNA-bd_sf"/>
</dbReference>
<feature type="transmembrane region" description="Helical" evidence="2">
    <location>
        <begin position="132"/>
        <end position="154"/>
    </location>
</feature>
<accession>A0A5N5ULS1</accession>
<sequence length="197" mass="21418">MLSYGDDRSSAGGGQHGETDKHVPEGELFDALSNRRRRYALEALIGTEGIELGDLAEQVAAWELEKEIAAVDSTERKRVYTSLQQSHLPRLDDAGLVRFDKRAGFVEPTPGLAECEVYLDVVRGNDIPWSEYYLGLAALGAALTAAVAVDAYPFVLLPDIAWLAASAVTLLVSAVYHNYYATQSQLGRGDTPVEMNS</sequence>
<evidence type="ECO:0000256" key="2">
    <source>
        <dbReference type="SAM" id="Phobius"/>
    </source>
</evidence>
<dbReference type="InterPro" id="IPR055768">
    <property type="entry name" value="DUF7344"/>
</dbReference>